<dbReference type="GO" id="GO:0008168">
    <property type="term" value="F:methyltransferase activity"/>
    <property type="evidence" value="ECO:0007669"/>
    <property type="project" value="UniProtKB-KW"/>
</dbReference>
<dbReference type="CDD" id="cd02440">
    <property type="entry name" value="AdoMet_MTases"/>
    <property type="match status" value="1"/>
</dbReference>
<evidence type="ECO:0000259" key="2">
    <source>
        <dbReference type="Pfam" id="PF13847"/>
    </source>
</evidence>
<reference evidence="3 4" key="1">
    <citation type="submission" date="2012-07" db="EMBL/GenBank/DDBJ databases">
        <authorList>
            <person name="Durkin A.S."/>
            <person name="McCorrison J."/>
            <person name="Torralba M."/>
            <person name="Gillis M."/>
            <person name="Methe B."/>
            <person name="Sutton G."/>
            <person name="Nelson K.E."/>
        </authorList>
    </citation>
    <scope>NUCLEOTIDE SEQUENCE [LARGE SCALE GENOMIC DNA]</scope>
    <source>
        <strain evidence="3 4">OBRC8</strain>
    </source>
</reference>
<dbReference type="SUPFAM" id="SSF53335">
    <property type="entry name" value="S-adenosyl-L-methionine-dependent methyltransferases"/>
    <property type="match status" value="1"/>
</dbReference>
<evidence type="ECO:0000313" key="3">
    <source>
        <dbReference type="EMBL" id="EJU23459.1"/>
    </source>
</evidence>
<keyword evidence="1" id="KW-0175">Coiled coil</keyword>
<feature type="domain" description="Methyltransferase" evidence="2">
    <location>
        <begin position="51"/>
        <end position="141"/>
    </location>
</feature>
<dbReference type="InterPro" id="IPR029063">
    <property type="entry name" value="SAM-dependent_MTases_sf"/>
</dbReference>
<keyword evidence="3" id="KW-0808">Transferase</keyword>
<name>J5ULH7_9FIRM</name>
<proteinExistence type="predicted"/>
<dbReference type="Proteomes" id="UP000005244">
    <property type="component" value="Unassembled WGS sequence"/>
</dbReference>
<dbReference type="Pfam" id="PF13692">
    <property type="entry name" value="Glyco_trans_1_4"/>
    <property type="match status" value="1"/>
</dbReference>
<dbReference type="InterPro" id="IPR025714">
    <property type="entry name" value="Methyltranfer_dom"/>
</dbReference>
<dbReference type="EMBL" id="ALNK01000015">
    <property type="protein sequence ID" value="EJU23459.1"/>
    <property type="molecule type" value="Genomic_DNA"/>
</dbReference>
<evidence type="ECO:0000313" key="4">
    <source>
        <dbReference type="Proteomes" id="UP000005244"/>
    </source>
</evidence>
<dbReference type="PANTHER" id="PTHR43861">
    <property type="entry name" value="TRANS-ACONITATE 2-METHYLTRANSFERASE-RELATED"/>
    <property type="match status" value="1"/>
</dbReference>
<comment type="caution">
    <text evidence="3">The sequence shown here is derived from an EMBL/GenBank/DDBJ whole genome shotgun (WGS) entry which is preliminary data.</text>
</comment>
<keyword evidence="4" id="KW-1185">Reference proteome</keyword>
<dbReference type="RefSeq" id="WP_009530650.1">
    <property type="nucleotide sequence ID" value="NZ_ALNK01000015.1"/>
</dbReference>
<dbReference type="SUPFAM" id="SSF53756">
    <property type="entry name" value="UDP-Glycosyltransferase/glycogen phosphorylase"/>
    <property type="match status" value="1"/>
</dbReference>
<sequence length="779" mass="93351">MINSKEYWEDRFDSNDWEEHEGASQTYFFYKVLIEHLPKWLIDEIQLLEYTIADLGCAEGEGTFLLKNNFINSDITGIDFSENAILKARQKFPSCIFENKDIMNIDKNFDVVFSSNVIEHFVNPNKIISKIISYSNNYCIIMLPFREKELCDEHFNVFNYSSFNMEVNNYRLVYYKVIDTSKLKDSKWIGEQIILIYSSLSNENFKNFKLSYFNNNDYDILKREKIENSFLRERIKEYDKVLLEYENKIEDQKNEYENKIEDQKNEYENKIEDQKNEYENKIEDQKNEYENKIEDQKNEYENKENMLFNEKNYILEKNNILSNILDNFIYEIECILKNKSTKFIHLASRIKNQFIKGNISEKIKFFKWLFNRKKYGCLDHRFNPIYGLYNVAKNKRNEYIANENYEIESVFLKHFNHIKDYSTYALNMSQTAISKKIENIIENWSGDILIYPHVVKWEPLQTPQQLVKAFAEKGWLCFFCDTQIESKLEIVSDNVYLVCETDLLQALKDRKVVVLLTWMLSMAFIDNLKNKKIWYHILDQLDIFSYYDSEYKKVHDRMILEADIVSYVAKPLEKYSVDLRNDAIYLPNAVNPKDFLNIHDDFVPDDIQDILYKRKKIIGYYGYISEWFNLEWIEQLSKNRKEYEIVIIGPYTVDISKFDNIDNVSFLGLKPYKELSDYAKFFDVAIIPFLINEMMDCVSPIKFYEYCALGKPVVTSYMKEMVSFENEFVRCVSTYEDFEKNIVDILCDEEILNKAKYEMLKIVNKNTWINRAEKMILKF</sequence>
<gene>
    <name evidence="3" type="ORF">HMPREF1143_2039</name>
</gene>
<protein>
    <submittedName>
        <fullName evidence="3">Methyltransferase domain protein</fullName>
    </submittedName>
</protein>
<evidence type="ECO:0000256" key="1">
    <source>
        <dbReference type="SAM" id="Coils"/>
    </source>
</evidence>
<keyword evidence="3" id="KW-0489">Methyltransferase</keyword>
<dbReference type="Gene3D" id="3.40.50.150">
    <property type="entry name" value="Vaccinia Virus protein VP39"/>
    <property type="match status" value="1"/>
</dbReference>
<dbReference type="PATRIC" id="fig|796941.3.peg.680"/>
<accession>J5ULH7</accession>
<dbReference type="Gene3D" id="3.40.50.2000">
    <property type="entry name" value="Glycogen Phosphorylase B"/>
    <property type="match status" value="1"/>
</dbReference>
<feature type="coiled-coil region" evidence="1">
    <location>
        <begin position="221"/>
        <end position="310"/>
    </location>
</feature>
<dbReference type="AlphaFoldDB" id="J5ULH7"/>
<organism evidence="3 4">
    <name type="scientific">Peptoanaerobacter stomatis</name>
    <dbReference type="NCBI Taxonomy" id="796937"/>
    <lineage>
        <taxon>Bacteria</taxon>
        <taxon>Bacillati</taxon>
        <taxon>Bacillota</taxon>
        <taxon>Clostridia</taxon>
        <taxon>Peptostreptococcales</taxon>
        <taxon>Filifactoraceae</taxon>
        <taxon>Peptoanaerobacter</taxon>
    </lineage>
</organism>
<dbReference type="GO" id="GO:0032259">
    <property type="term" value="P:methylation"/>
    <property type="evidence" value="ECO:0007669"/>
    <property type="project" value="UniProtKB-KW"/>
</dbReference>
<dbReference type="Pfam" id="PF13847">
    <property type="entry name" value="Methyltransf_31"/>
    <property type="match status" value="1"/>
</dbReference>